<keyword evidence="2" id="KW-1185">Reference proteome</keyword>
<dbReference type="EMBL" id="VUJX02000010">
    <property type="protein sequence ID" value="KAL0931246.1"/>
    <property type="molecule type" value="Genomic_DNA"/>
</dbReference>
<evidence type="ECO:0000313" key="1">
    <source>
        <dbReference type="EMBL" id="KAL0931246.1"/>
    </source>
</evidence>
<proteinExistence type="predicted"/>
<name>A0ACC3YHB1_COLTU</name>
<evidence type="ECO:0000313" key="2">
    <source>
        <dbReference type="Proteomes" id="UP000805649"/>
    </source>
</evidence>
<dbReference type="Proteomes" id="UP000805649">
    <property type="component" value="Unassembled WGS sequence"/>
</dbReference>
<reference evidence="1 2" key="1">
    <citation type="journal article" date="2020" name="Phytopathology">
        <title>Genome Sequence Resources of Colletotrichum truncatum, C. plurivorum, C. musicola, and C. sojae: Four Species Pathogenic to Soybean (Glycine max).</title>
        <authorList>
            <person name="Rogerio F."/>
            <person name="Boufleur T.R."/>
            <person name="Ciampi-Guillardi M."/>
            <person name="Sukno S.A."/>
            <person name="Thon M.R."/>
            <person name="Massola Junior N.S."/>
            <person name="Baroncelli R."/>
        </authorList>
    </citation>
    <scope>NUCLEOTIDE SEQUENCE [LARGE SCALE GENOMIC DNA]</scope>
    <source>
        <strain evidence="1 2">CMES1059</strain>
    </source>
</reference>
<gene>
    <name evidence="1" type="ORF">CTRU02_213981</name>
</gene>
<sequence length="840" mass="93229">MPMPRGRPRRNVAPCRFCQKQFKRQEHLERHERTHTREQPFSCDCGRTFSRQDLLSRHQRLSHAGAHQEQESPDDANVDAVEATTADAPTTKTYTQNATAVEHQTTVVDETNLQNEQSLKLMLPEGDGDFQVPHPTTSFDASTEEHPFTNDLLLGMISLDFDFFWNDTQLLNPLLSDSLFDNNFPSTEGLTECHTTPTSGQSNHIRPTVDLNLGTWEPSSSSQQQMDSTAPEEHSAFASRMPSMEPEGTGSIPASLTAGPELVPVAGQTHSIRPWKISSSEHVQILHNVAACKDVLPSTFQLPSKHTLSRFLEGYFRGFHIHMPFLHCVTFSASSASPELLLSLAAVGALYRFERIKAYRLYEAAQCLITWRLGENRRAVLSRLTNESASHSSYSRSPNVPSDVPDVSLSSGLGAGAPVERNGTKLQTLQAMIVIMAMASWGARDLLSDALSMSSQVAMFAREVGIAQPERGSTRDMCWEEWTGREERRRTLFCAYVLLNLQSVAFDVPPLLLNREIAIDLPGCASAWKATNSTEWSLLLDRYMPPDPFQKRLHDILSGRRTHVESPLSSFGNYVLVHGLLQQTLLTNHAREGPTNENTPFSDDHVGRMEAALRVWQESWEATYESTTDPSSPKGPMGFNSTAILRLVYIRLNVNLGPNRHVLSRDPHGILKAFKQPIITSEKRSLCLDRAVLQCIHALSIPVRIGITFVSRTQTLNWSIQHALCNLECAFVLGQWLLAVSESVEASGLGSLRGDERRLVNMAASLVRETEYGDILDDEPSHAAQIRNLAAATMRLWAQILKGTHAFDVVDVVGTGLSMVADELERQTFGAAGSLQGPTH</sequence>
<accession>A0ACC3YHB1</accession>
<organism evidence="1 2">
    <name type="scientific">Colletotrichum truncatum</name>
    <name type="common">Anthracnose fungus</name>
    <name type="synonym">Colletotrichum capsici</name>
    <dbReference type="NCBI Taxonomy" id="5467"/>
    <lineage>
        <taxon>Eukaryota</taxon>
        <taxon>Fungi</taxon>
        <taxon>Dikarya</taxon>
        <taxon>Ascomycota</taxon>
        <taxon>Pezizomycotina</taxon>
        <taxon>Sordariomycetes</taxon>
        <taxon>Hypocreomycetidae</taxon>
        <taxon>Glomerellales</taxon>
        <taxon>Glomerellaceae</taxon>
        <taxon>Colletotrichum</taxon>
        <taxon>Colletotrichum truncatum species complex</taxon>
    </lineage>
</organism>
<comment type="caution">
    <text evidence="1">The sequence shown here is derived from an EMBL/GenBank/DDBJ whole genome shotgun (WGS) entry which is preliminary data.</text>
</comment>
<protein>
    <submittedName>
        <fullName evidence="1">Regulatory protein (AmdA)</fullName>
    </submittedName>
</protein>